<accession>A0A1K2HYC3</accession>
<reference evidence="3 4" key="1">
    <citation type="submission" date="2016-11" db="EMBL/GenBank/DDBJ databases">
        <authorList>
            <person name="Jaros S."/>
            <person name="Januszkiewicz K."/>
            <person name="Wedrychowicz H."/>
        </authorList>
    </citation>
    <scope>NUCLEOTIDE SEQUENCE [LARGE SCALE GENOMIC DNA]</scope>
    <source>
        <strain evidence="3 4">ATCC 23634</strain>
    </source>
</reference>
<dbReference type="RefSeq" id="WP_072342732.1">
    <property type="nucleotide sequence ID" value="NZ_FPKU01000002.1"/>
</dbReference>
<name>A0A1K2HYC3_9HYPH</name>
<gene>
    <name evidence="3" type="ORF">SAMN02983003_2230</name>
</gene>
<evidence type="ECO:0000313" key="3">
    <source>
        <dbReference type="EMBL" id="SFZ84819.1"/>
    </source>
</evidence>
<evidence type="ECO:0000256" key="2">
    <source>
        <dbReference type="SAM" id="Phobius"/>
    </source>
</evidence>
<dbReference type="STRING" id="665118.SAMN02983003_2230"/>
<dbReference type="OrthoDB" id="7306245at2"/>
<keyword evidence="2" id="KW-0812">Transmembrane</keyword>
<keyword evidence="2" id="KW-0472">Membrane</keyword>
<evidence type="ECO:0000313" key="4">
    <source>
        <dbReference type="Proteomes" id="UP000183447"/>
    </source>
</evidence>
<keyword evidence="4" id="KW-1185">Reference proteome</keyword>
<dbReference type="EMBL" id="FPKU01000002">
    <property type="protein sequence ID" value="SFZ84819.1"/>
    <property type="molecule type" value="Genomic_DNA"/>
</dbReference>
<protein>
    <submittedName>
        <fullName evidence="3">Uncharacterized protein</fullName>
    </submittedName>
</protein>
<dbReference type="AlphaFoldDB" id="A0A1K2HYC3"/>
<sequence length="101" mass="10769">MTETPEQLRQRIDKGETRDKVDFPDPAAVPLTADAEAAGFPPDRQELALEANALPRGGTGRAPAADPRPTRSIFPLRYVLIAAGILVVALLVMMAALRPGP</sequence>
<feature type="region of interest" description="Disordered" evidence="1">
    <location>
        <begin position="1"/>
        <end position="25"/>
    </location>
</feature>
<proteinExistence type="predicted"/>
<evidence type="ECO:0000256" key="1">
    <source>
        <dbReference type="SAM" id="MobiDB-lite"/>
    </source>
</evidence>
<organism evidence="3 4">
    <name type="scientific">Devosia enhydra</name>
    <dbReference type="NCBI Taxonomy" id="665118"/>
    <lineage>
        <taxon>Bacteria</taxon>
        <taxon>Pseudomonadati</taxon>
        <taxon>Pseudomonadota</taxon>
        <taxon>Alphaproteobacteria</taxon>
        <taxon>Hyphomicrobiales</taxon>
        <taxon>Devosiaceae</taxon>
        <taxon>Devosia</taxon>
    </lineage>
</organism>
<feature type="transmembrane region" description="Helical" evidence="2">
    <location>
        <begin position="78"/>
        <end position="97"/>
    </location>
</feature>
<feature type="compositionally biased region" description="Basic and acidic residues" evidence="1">
    <location>
        <begin position="1"/>
        <end position="23"/>
    </location>
</feature>
<keyword evidence="2" id="KW-1133">Transmembrane helix</keyword>
<dbReference type="Proteomes" id="UP000183447">
    <property type="component" value="Unassembled WGS sequence"/>
</dbReference>